<feature type="domain" description="HMA" evidence="2">
    <location>
        <begin position="2"/>
        <end position="68"/>
    </location>
</feature>
<accession>A0A0C2DLD2</accession>
<dbReference type="OrthoDB" id="2721717at2"/>
<dbReference type="InterPro" id="IPR006121">
    <property type="entry name" value="HMA_dom"/>
</dbReference>
<comment type="caution">
    <text evidence="3">The sequence shown here is derived from an EMBL/GenBank/DDBJ whole genome shotgun (WGS) entry which is preliminary data.</text>
</comment>
<dbReference type="AlphaFoldDB" id="A0A0C2DLD2"/>
<evidence type="ECO:0000259" key="2">
    <source>
        <dbReference type="PROSITE" id="PS50846"/>
    </source>
</evidence>
<evidence type="ECO:0000256" key="1">
    <source>
        <dbReference type="ARBA" id="ARBA00022723"/>
    </source>
</evidence>
<dbReference type="Pfam" id="PF00403">
    <property type="entry name" value="HMA"/>
    <property type="match status" value="1"/>
</dbReference>
<dbReference type="Proteomes" id="UP000031546">
    <property type="component" value="Unassembled WGS sequence"/>
</dbReference>
<dbReference type="STRING" id="45670.SN16_06650"/>
<gene>
    <name evidence="3" type="ORF">SN16_06650</name>
</gene>
<dbReference type="Gene3D" id="3.30.70.100">
    <property type="match status" value="1"/>
</dbReference>
<proteinExistence type="predicted"/>
<dbReference type="CDD" id="cd00371">
    <property type="entry name" value="HMA"/>
    <property type="match status" value="1"/>
</dbReference>
<keyword evidence="1" id="KW-0479">Metal-binding</keyword>
<name>A0A0C2DLD2_9STAP</name>
<dbReference type="GO" id="GO:0046872">
    <property type="term" value="F:metal ion binding"/>
    <property type="evidence" value="ECO:0007669"/>
    <property type="project" value="UniProtKB-KW"/>
</dbReference>
<evidence type="ECO:0000313" key="4">
    <source>
        <dbReference type="Proteomes" id="UP000031546"/>
    </source>
</evidence>
<reference evidence="3 4" key="1">
    <citation type="submission" date="2015-01" db="EMBL/GenBank/DDBJ databases">
        <title>Genome sequences of high lactate-tolerant strain Salinicoccus roseus W12 with industrial interest.</title>
        <authorList>
            <person name="Wang H."/>
            <person name="Yu B."/>
        </authorList>
    </citation>
    <scope>NUCLEOTIDE SEQUENCE [LARGE SCALE GENOMIC DNA]</scope>
    <source>
        <strain evidence="3 4">W12</strain>
    </source>
</reference>
<dbReference type="SUPFAM" id="SSF55008">
    <property type="entry name" value="HMA, heavy metal-associated domain"/>
    <property type="match status" value="1"/>
</dbReference>
<dbReference type="InterPro" id="IPR036163">
    <property type="entry name" value="HMA_dom_sf"/>
</dbReference>
<dbReference type="FunFam" id="3.30.70.100:FF:000001">
    <property type="entry name" value="ATPase copper transporting beta"/>
    <property type="match status" value="1"/>
</dbReference>
<sequence>MMKTNLKTETFTCPSCIKKIEGTLNRSDGVDTAKVLFNSSKVKVEHDENKISPDEIRGLIEKLGYEVESVKSS</sequence>
<evidence type="ECO:0000313" key="3">
    <source>
        <dbReference type="EMBL" id="KIH70828.1"/>
    </source>
</evidence>
<dbReference type="PROSITE" id="PS50846">
    <property type="entry name" value="HMA_2"/>
    <property type="match status" value="1"/>
</dbReference>
<dbReference type="EMBL" id="JXII01000005">
    <property type="protein sequence ID" value="KIH70828.1"/>
    <property type="molecule type" value="Genomic_DNA"/>
</dbReference>
<organism evidence="3 4">
    <name type="scientific">Salinicoccus roseus</name>
    <dbReference type="NCBI Taxonomy" id="45670"/>
    <lineage>
        <taxon>Bacteria</taxon>
        <taxon>Bacillati</taxon>
        <taxon>Bacillota</taxon>
        <taxon>Bacilli</taxon>
        <taxon>Bacillales</taxon>
        <taxon>Staphylococcaceae</taxon>
        <taxon>Salinicoccus</taxon>
    </lineage>
</organism>
<protein>
    <submittedName>
        <fullName evidence="3">Heavy metal-binding protein</fullName>
    </submittedName>
</protein>